<evidence type="ECO:0000313" key="1">
    <source>
        <dbReference type="EMBL" id="GAG11796.1"/>
    </source>
</evidence>
<proteinExistence type="predicted"/>
<sequence>MFDKKVLEATGLQEAGTTEEGAMQYIGTDEQWNKANQLQVEVCEMQDNEVDFVREEEAEHDCSASPEDGCETCFNV</sequence>
<name>X0WGH3_9ZZZZ</name>
<gene>
    <name evidence="1" type="ORF">S01H1_39287</name>
</gene>
<reference evidence="1" key="1">
    <citation type="journal article" date="2014" name="Front. Microbiol.">
        <title>High frequency of phylogenetically diverse reductive dehalogenase-homologous genes in deep subseafloor sedimentary metagenomes.</title>
        <authorList>
            <person name="Kawai M."/>
            <person name="Futagami T."/>
            <person name="Toyoda A."/>
            <person name="Takaki Y."/>
            <person name="Nishi S."/>
            <person name="Hori S."/>
            <person name="Arai W."/>
            <person name="Tsubouchi T."/>
            <person name="Morono Y."/>
            <person name="Uchiyama I."/>
            <person name="Ito T."/>
            <person name="Fujiyama A."/>
            <person name="Inagaki F."/>
            <person name="Takami H."/>
        </authorList>
    </citation>
    <scope>NUCLEOTIDE SEQUENCE</scope>
    <source>
        <strain evidence="1">Expedition CK06-06</strain>
    </source>
</reference>
<dbReference type="EMBL" id="BARS01024784">
    <property type="protein sequence ID" value="GAG11796.1"/>
    <property type="molecule type" value="Genomic_DNA"/>
</dbReference>
<dbReference type="AlphaFoldDB" id="X0WGH3"/>
<organism evidence="1">
    <name type="scientific">marine sediment metagenome</name>
    <dbReference type="NCBI Taxonomy" id="412755"/>
    <lineage>
        <taxon>unclassified sequences</taxon>
        <taxon>metagenomes</taxon>
        <taxon>ecological metagenomes</taxon>
    </lineage>
</organism>
<accession>X0WGH3</accession>
<protein>
    <submittedName>
        <fullName evidence="1">Uncharacterized protein</fullName>
    </submittedName>
</protein>
<comment type="caution">
    <text evidence="1">The sequence shown here is derived from an EMBL/GenBank/DDBJ whole genome shotgun (WGS) entry which is preliminary data.</text>
</comment>